<dbReference type="InterPro" id="IPR012286">
    <property type="entry name" value="Tetrahaem_cytochrome"/>
</dbReference>
<keyword evidence="4" id="KW-0479">Metal-binding</keyword>
<keyword evidence="7" id="KW-0732">Signal</keyword>
<keyword evidence="5" id="KW-0249">Electron transport</keyword>
<evidence type="ECO:0000256" key="1">
    <source>
        <dbReference type="ARBA" id="ARBA00004196"/>
    </source>
</evidence>
<dbReference type="Gene3D" id="1.10.1130.10">
    <property type="entry name" value="Flavocytochrome C3, Chain A"/>
    <property type="match status" value="1"/>
</dbReference>
<evidence type="ECO:0000256" key="2">
    <source>
        <dbReference type="ARBA" id="ARBA00022448"/>
    </source>
</evidence>
<evidence type="ECO:0000256" key="4">
    <source>
        <dbReference type="ARBA" id="ARBA00022723"/>
    </source>
</evidence>
<organism evidence="9 10">
    <name type="scientific">Enteroscipio rubneri</name>
    <dbReference type="NCBI Taxonomy" id="2070686"/>
    <lineage>
        <taxon>Bacteria</taxon>
        <taxon>Bacillati</taxon>
        <taxon>Actinomycetota</taxon>
        <taxon>Coriobacteriia</taxon>
        <taxon>Eggerthellales</taxon>
        <taxon>Eggerthellaceae</taxon>
        <taxon>Enteroscipio</taxon>
    </lineage>
</organism>
<comment type="caution">
    <text evidence="9">The sequence shown here is derived from an EMBL/GenBank/DDBJ whole genome shotgun (WGS) entry which is preliminary data.</text>
</comment>
<dbReference type="InterPro" id="IPR036280">
    <property type="entry name" value="Multihaem_cyt_sf"/>
</dbReference>
<proteinExistence type="predicted"/>
<evidence type="ECO:0000256" key="5">
    <source>
        <dbReference type="ARBA" id="ARBA00022982"/>
    </source>
</evidence>
<dbReference type="PROSITE" id="PS51257">
    <property type="entry name" value="PROKAR_LIPOPROTEIN"/>
    <property type="match status" value="1"/>
</dbReference>
<feature type="domain" description="Tetrahaem cytochrome" evidence="8">
    <location>
        <begin position="57"/>
        <end position="126"/>
    </location>
</feature>
<keyword evidence="3" id="KW-0349">Heme</keyword>
<dbReference type="OrthoDB" id="3174838at2"/>
<dbReference type="EMBL" id="PPEK01000003">
    <property type="protein sequence ID" value="PNV68053.1"/>
    <property type="molecule type" value="Genomic_DNA"/>
</dbReference>
<comment type="subcellular location">
    <subcellularLocation>
        <location evidence="1">Cell envelope</location>
    </subcellularLocation>
</comment>
<accession>A0A2K2UCJ6</accession>
<evidence type="ECO:0000259" key="8">
    <source>
        <dbReference type="Pfam" id="PF14537"/>
    </source>
</evidence>
<keyword evidence="2" id="KW-0813">Transport</keyword>
<feature type="chain" id="PRO_5014398488" evidence="7">
    <location>
        <begin position="24"/>
        <end position="147"/>
    </location>
</feature>
<dbReference type="AlphaFoldDB" id="A0A2K2UCJ6"/>
<feature type="signal peptide" evidence="7">
    <location>
        <begin position="1"/>
        <end position="23"/>
    </location>
</feature>
<dbReference type="GO" id="GO:0046872">
    <property type="term" value="F:metal ion binding"/>
    <property type="evidence" value="ECO:0007669"/>
    <property type="project" value="UniProtKB-KW"/>
</dbReference>
<evidence type="ECO:0000256" key="3">
    <source>
        <dbReference type="ARBA" id="ARBA00022617"/>
    </source>
</evidence>
<dbReference type="SUPFAM" id="SSF48695">
    <property type="entry name" value="Multiheme cytochromes"/>
    <property type="match status" value="1"/>
</dbReference>
<evidence type="ECO:0000256" key="7">
    <source>
        <dbReference type="SAM" id="SignalP"/>
    </source>
</evidence>
<dbReference type="GO" id="GO:0030313">
    <property type="term" value="C:cell envelope"/>
    <property type="evidence" value="ECO:0007669"/>
    <property type="project" value="UniProtKB-SubCell"/>
</dbReference>
<evidence type="ECO:0000313" key="10">
    <source>
        <dbReference type="Proteomes" id="UP000236197"/>
    </source>
</evidence>
<keyword evidence="10" id="KW-1185">Reference proteome</keyword>
<gene>
    <name evidence="9" type="ORF">C2L71_04240</name>
</gene>
<name>A0A2K2UCJ6_9ACTN</name>
<evidence type="ECO:0000313" key="9">
    <source>
        <dbReference type="EMBL" id="PNV68053.1"/>
    </source>
</evidence>
<protein>
    <submittedName>
        <fullName evidence="9">Cytochrome C</fullName>
    </submittedName>
</protein>
<sequence>MFDVKNKRLLMLLLTALATTALAATIAGCAPQQADSDKGGASASPDSFPTGSLMALHVNGELDKTDDYSNKFCLSCHPRDVINKGNEDFAGIEGVNPHKAHLESGECLSCHSVDATSTLSCNECHDIPLPDGWQSAEQGAGPIHHLE</sequence>
<dbReference type="Pfam" id="PF14537">
    <property type="entry name" value="Cytochrom_c3_2"/>
    <property type="match status" value="1"/>
</dbReference>
<reference evidence="10" key="1">
    <citation type="submission" date="2018-01" db="EMBL/GenBank/DDBJ databases">
        <title>Rubneribacter badeniensis gen. nov., sp. nov., and Colonibacter rubneri, gen. nov., sp. nov., WGS of new members of the Eggerthellaceae.</title>
        <authorList>
            <person name="Danylec N."/>
            <person name="Stoll D.A."/>
            <person name="Doetsch A."/>
            <person name="Kulling S.E."/>
            <person name="Huch M."/>
        </authorList>
    </citation>
    <scope>NUCLEOTIDE SEQUENCE [LARGE SCALE GENOMIC DNA]</scope>
    <source>
        <strain evidence="10">ResAG-96</strain>
    </source>
</reference>
<dbReference type="Proteomes" id="UP000236197">
    <property type="component" value="Unassembled WGS sequence"/>
</dbReference>
<evidence type="ECO:0000256" key="6">
    <source>
        <dbReference type="ARBA" id="ARBA00023004"/>
    </source>
</evidence>
<keyword evidence="6" id="KW-0408">Iron</keyword>